<proteinExistence type="predicted"/>
<keyword evidence="3" id="KW-1185">Reference proteome</keyword>
<dbReference type="Pfam" id="PF13490">
    <property type="entry name" value="zf-HC2"/>
    <property type="match status" value="1"/>
</dbReference>
<name>A0A160PQA8_9CORY</name>
<dbReference type="AlphaFoldDB" id="A0A160PQA8"/>
<dbReference type="KEGG" id="csur:N24_0891"/>
<evidence type="ECO:0000313" key="2">
    <source>
        <dbReference type="EMBL" id="BAU95153.1"/>
    </source>
</evidence>
<reference evidence="2 3" key="1">
    <citation type="submission" date="2016-02" db="EMBL/GenBank/DDBJ databases">
        <title>Corynebacterium glutamicum N24 whole genome sequencing project.</title>
        <authorList>
            <person name="Matsutani M."/>
            <person name="Nangtapong N."/>
            <person name="Yakushi T."/>
            <person name="Matsushita K."/>
        </authorList>
    </citation>
    <scope>NUCLEOTIDE SEQUENCE [LARGE SCALE GENOMIC DNA]</scope>
    <source>
        <strain evidence="2 3">N24</strain>
    </source>
</reference>
<evidence type="ECO:0000313" key="3">
    <source>
        <dbReference type="Proteomes" id="UP000218244"/>
    </source>
</evidence>
<gene>
    <name evidence="2" type="ORF">N24_0891</name>
</gene>
<feature type="domain" description="Putative zinc-finger" evidence="1">
    <location>
        <begin position="15"/>
        <end position="48"/>
    </location>
</feature>
<dbReference type="Proteomes" id="UP000218244">
    <property type="component" value="Chromosome"/>
</dbReference>
<protein>
    <submittedName>
        <fullName evidence="2">Anti-sigma factor</fullName>
    </submittedName>
</protein>
<evidence type="ECO:0000259" key="1">
    <source>
        <dbReference type="Pfam" id="PF13490"/>
    </source>
</evidence>
<accession>A0A160PQA8</accession>
<dbReference type="EMBL" id="AP017369">
    <property type="protein sequence ID" value="BAU95153.1"/>
    <property type="molecule type" value="Genomic_DNA"/>
</dbReference>
<dbReference type="RefSeq" id="WP_096454737.1">
    <property type="nucleotide sequence ID" value="NZ_AP017369.1"/>
</dbReference>
<sequence length="89" mass="10363">MTNLNRSDSKGDCGCPEFFEEMHQLLDDQLSEAACERLRIHAAGCPKCLQLLEAESEFRNLLRKCCCESAPVELRQRISYRIRVEYHQE</sequence>
<dbReference type="InterPro" id="IPR027383">
    <property type="entry name" value="Znf_put"/>
</dbReference>
<dbReference type="NCBIfam" id="TIGR03988">
    <property type="entry name" value="antisig_RsrA"/>
    <property type="match status" value="1"/>
</dbReference>
<organism evidence="2 3">
    <name type="scientific">Corynebacterium suranareeae</name>
    <dbReference type="NCBI Taxonomy" id="2506452"/>
    <lineage>
        <taxon>Bacteria</taxon>
        <taxon>Bacillati</taxon>
        <taxon>Actinomycetota</taxon>
        <taxon>Actinomycetes</taxon>
        <taxon>Mycobacteriales</taxon>
        <taxon>Corynebacteriaceae</taxon>
        <taxon>Corynebacterium</taxon>
    </lineage>
</organism>
<dbReference type="InterPro" id="IPR024020">
    <property type="entry name" value="Anit_sigma_mycothiol_RsrA"/>
</dbReference>